<dbReference type="GO" id="GO:0009279">
    <property type="term" value="C:cell outer membrane"/>
    <property type="evidence" value="ECO:0007669"/>
    <property type="project" value="TreeGrafter"/>
</dbReference>
<dbReference type="Gene3D" id="1.25.40.10">
    <property type="entry name" value="Tetratricopeptide repeat domain"/>
    <property type="match status" value="2"/>
</dbReference>
<proteinExistence type="predicted"/>
<keyword evidence="5" id="KW-1185">Reference proteome</keyword>
<dbReference type="SMART" id="SM00028">
    <property type="entry name" value="TPR"/>
    <property type="match status" value="6"/>
</dbReference>
<dbReference type="PANTHER" id="PTHR44858:SF1">
    <property type="entry name" value="UDP-N-ACETYLGLUCOSAMINE--PEPTIDE N-ACETYLGLUCOSAMINYLTRANSFERASE SPINDLY-RELATED"/>
    <property type="match status" value="1"/>
</dbReference>
<dbReference type="SUPFAM" id="SSF48452">
    <property type="entry name" value="TPR-like"/>
    <property type="match status" value="2"/>
</dbReference>
<protein>
    <submittedName>
        <fullName evidence="4">Transglutaminase</fullName>
    </submittedName>
</protein>
<keyword evidence="1" id="KW-0677">Repeat</keyword>
<evidence type="ECO:0000256" key="3">
    <source>
        <dbReference type="PROSITE-ProRule" id="PRU00339"/>
    </source>
</evidence>
<name>S6A2Z5_9SPIR</name>
<dbReference type="GO" id="GO:0046813">
    <property type="term" value="P:receptor-mediated virion attachment to host cell"/>
    <property type="evidence" value="ECO:0007669"/>
    <property type="project" value="TreeGrafter"/>
</dbReference>
<dbReference type="HOGENOM" id="CLU_032904_0_0_12"/>
<sequence length="589" mass="68462">MLKKIFLLLELIFFVSYFYAQTPEEILSVSDEAIAAENWEKAIDSLQTGMKKYPDDYIFPLKLGIIYYNKGLYQPAYKLFKKGLQLDKDNSDFLFYLSNTSAALNQNEEALQYLKKYLLYVPEDRYAAANYGWLCFKCHKAKEGIAFCLDNIKRYGEHLSVCNSLGTLYSEIFDYKNSKKFYTKAIQYAKAENKKYSASIYYYNKAILESSFYNFAEALEDAEAALKMQERNSSYMMIGELEARRNNFKEALAAYTAAAAIDNTPLGTLNAGNIFLSTGNFEQAEQLLSGILNNTDEAWISNYGLSVNEFKSSIYKFKQALYEQKYNFEKTKLSLNFFDWIKTVFNGINYKLKYKYYDSVYRVYSLKVAKEYKKEGKPFLNDSSYILQINSLYFEAFKDKGNKQLKYFENAEKIETEFIPKSEGSYIAERALIEKDLKMLNDGISKMNPEWEKDSIGKLYAQGVKIANKRSPKFYYLYLESLFDINPAAFLQYDINLPVKINVSLQKNKSVKISEKKIFSIINSSRFNTDSNSKFELQIKYLNNVLSFRLLNKNGFPLFTQNFNIEKLDKTNFKKAVNGLVKKMFTIKL</sequence>
<dbReference type="Proteomes" id="UP000015620">
    <property type="component" value="Chromosome"/>
</dbReference>
<dbReference type="PANTHER" id="PTHR44858">
    <property type="entry name" value="TETRATRICOPEPTIDE REPEAT PROTEIN 6"/>
    <property type="match status" value="1"/>
</dbReference>
<dbReference type="EMBL" id="CP004120">
    <property type="protein sequence ID" value="AGT43086.1"/>
    <property type="molecule type" value="Genomic_DNA"/>
</dbReference>
<dbReference type="InterPro" id="IPR011990">
    <property type="entry name" value="TPR-like_helical_dom_sf"/>
</dbReference>
<dbReference type="STRING" id="1291379.TPE_0590"/>
<dbReference type="PATRIC" id="fig|1291379.3.peg.593"/>
<dbReference type="GeneID" id="301091319"/>
<dbReference type="KEGG" id="tped:TPE_0590"/>
<dbReference type="RefSeq" id="WP_020964386.1">
    <property type="nucleotide sequence ID" value="NC_022097.1"/>
</dbReference>
<dbReference type="InterPro" id="IPR050498">
    <property type="entry name" value="Ycf3"/>
</dbReference>
<dbReference type="Pfam" id="PF13432">
    <property type="entry name" value="TPR_16"/>
    <property type="match status" value="1"/>
</dbReference>
<evidence type="ECO:0000313" key="5">
    <source>
        <dbReference type="Proteomes" id="UP000015620"/>
    </source>
</evidence>
<accession>S6A2Z5</accession>
<dbReference type="Pfam" id="PF14559">
    <property type="entry name" value="TPR_19"/>
    <property type="match status" value="1"/>
</dbReference>
<dbReference type="PROSITE" id="PS50005">
    <property type="entry name" value="TPR"/>
    <property type="match status" value="1"/>
</dbReference>
<dbReference type="InterPro" id="IPR019734">
    <property type="entry name" value="TPR_rpt"/>
</dbReference>
<evidence type="ECO:0000256" key="1">
    <source>
        <dbReference type="ARBA" id="ARBA00022737"/>
    </source>
</evidence>
<keyword evidence="2 3" id="KW-0802">TPR repeat</keyword>
<evidence type="ECO:0000256" key="2">
    <source>
        <dbReference type="ARBA" id="ARBA00022803"/>
    </source>
</evidence>
<feature type="repeat" description="TPR" evidence="3">
    <location>
        <begin position="57"/>
        <end position="90"/>
    </location>
</feature>
<reference evidence="4 5" key="1">
    <citation type="journal article" date="2013" name="PLoS ONE">
        <title>Genome-Wide Relatedness of Treponema pedis, from Gingiva and Necrotic Skin Lesions of Pigs, with the Human Oral Pathogen Treponema denticola.</title>
        <authorList>
            <person name="Svartstrom O."/>
            <person name="Mushtaq M."/>
            <person name="Pringle M."/>
            <person name="Segerman B."/>
        </authorList>
    </citation>
    <scope>NUCLEOTIDE SEQUENCE [LARGE SCALE GENOMIC DNA]</scope>
    <source>
        <strain evidence="4">T A4</strain>
    </source>
</reference>
<gene>
    <name evidence="4" type="ORF">TPE_0590</name>
</gene>
<evidence type="ECO:0000313" key="4">
    <source>
        <dbReference type="EMBL" id="AGT43086.1"/>
    </source>
</evidence>
<dbReference type="Pfam" id="PF13181">
    <property type="entry name" value="TPR_8"/>
    <property type="match status" value="1"/>
</dbReference>
<dbReference type="AlphaFoldDB" id="S6A2Z5"/>
<organism evidence="4 5">
    <name type="scientific">Treponema pedis str. T A4</name>
    <dbReference type="NCBI Taxonomy" id="1291379"/>
    <lineage>
        <taxon>Bacteria</taxon>
        <taxon>Pseudomonadati</taxon>
        <taxon>Spirochaetota</taxon>
        <taxon>Spirochaetia</taxon>
        <taxon>Spirochaetales</taxon>
        <taxon>Treponemataceae</taxon>
        <taxon>Treponema</taxon>
    </lineage>
</organism>